<dbReference type="SUPFAM" id="SSF52980">
    <property type="entry name" value="Restriction endonuclease-like"/>
    <property type="match status" value="1"/>
</dbReference>
<dbReference type="AlphaFoldDB" id="A0A2K8U5T3"/>
<dbReference type="CDD" id="cd06260">
    <property type="entry name" value="DUF820-like"/>
    <property type="match status" value="1"/>
</dbReference>
<keyword evidence="1" id="KW-0175">Coiled coil</keyword>
<dbReference type="EMBL" id="CP020370">
    <property type="protein sequence ID" value="AUB80759.1"/>
    <property type="molecule type" value="Genomic_DNA"/>
</dbReference>
<dbReference type="OrthoDB" id="5767047at2"/>
<evidence type="ECO:0000313" key="5">
    <source>
        <dbReference type="Proteomes" id="UP000232638"/>
    </source>
</evidence>
<protein>
    <recommendedName>
        <fullName evidence="3">Putative restriction endonuclease domain-containing protein</fullName>
    </recommendedName>
</protein>
<name>A0A2K8U5T3_9GAMM</name>
<evidence type="ECO:0000259" key="3">
    <source>
        <dbReference type="Pfam" id="PF05685"/>
    </source>
</evidence>
<keyword evidence="5" id="KW-1185">Reference proteome</keyword>
<feature type="region of interest" description="Disordered" evidence="2">
    <location>
        <begin position="1"/>
        <end position="24"/>
    </location>
</feature>
<proteinExistence type="predicted"/>
<reference evidence="4 5" key="1">
    <citation type="submission" date="2017-03" db="EMBL/GenBank/DDBJ databases">
        <title>Complete genome sequence of Candidatus 'Thiodictyon syntrophicum' sp. nov. strain Cad16T, a photolithoautotroph purple sulfur bacterium isolated from an alpine meromictic lake.</title>
        <authorList>
            <person name="Luedin S.M."/>
            <person name="Pothier J.F."/>
            <person name="Danza F."/>
            <person name="Storelli N."/>
            <person name="Wittwer M."/>
            <person name="Tonolla M."/>
        </authorList>
    </citation>
    <scope>NUCLEOTIDE SEQUENCE [LARGE SCALE GENOMIC DNA]</scope>
    <source>
        <strain evidence="4 5">Cad16T</strain>
    </source>
</reference>
<dbReference type="Gene3D" id="3.90.1570.10">
    <property type="entry name" value="tt1808, chain A"/>
    <property type="match status" value="1"/>
</dbReference>
<organism evidence="4 5">
    <name type="scientific">Candidatus Thiodictyon syntrophicum</name>
    <dbReference type="NCBI Taxonomy" id="1166950"/>
    <lineage>
        <taxon>Bacteria</taxon>
        <taxon>Pseudomonadati</taxon>
        <taxon>Pseudomonadota</taxon>
        <taxon>Gammaproteobacteria</taxon>
        <taxon>Chromatiales</taxon>
        <taxon>Chromatiaceae</taxon>
        <taxon>Thiodictyon</taxon>
    </lineage>
</organism>
<evidence type="ECO:0000256" key="1">
    <source>
        <dbReference type="SAM" id="Coils"/>
    </source>
</evidence>
<dbReference type="KEGG" id="tsy:THSYN_07200"/>
<evidence type="ECO:0000256" key="2">
    <source>
        <dbReference type="SAM" id="MobiDB-lite"/>
    </source>
</evidence>
<feature type="domain" description="Putative restriction endonuclease" evidence="3">
    <location>
        <begin position="36"/>
        <end position="207"/>
    </location>
</feature>
<gene>
    <name evidence="4" type="ORF">THSYN_07200</name>
</gene>
<dbReference type="InterPro" id="IPR012296">
    <property type="entry name" value="Nuclease_put_TT1808"/>
</dbReference>
<accession>A0A2K8U5T3</accession>
<dbReference type="Proteomes" id="UP000232638">
    <property type="component" value="Chromosome"/>
</dbReference>
<dbReference type="Pfam" id="PF05685">
    <property type="entry name" value="Uma2"/>
    <property type="match status" value="1"/>
</dbReference>
<feature type="coiled-coil region" evidence="1">
    <location>
        <begin position="247"/>
        <end position="281"/>
    </location>
</feature>
<dbReference type="RefSeq" id="WP_100918547.1">
    <property type="nucleotide sequence ID" value="NZ_CP020370.1"/>
</dbReference>
<evidence type="ECO:0000313" key="4">
    <source>
        <dbReference type="EMBL" id="AUB80759.1"/>
    </source>
</evidence>
<sequence>MSQTAIDEPRPTPPEPTSVAPPSAAGRYVSEREYWLDYYLESNVRYEWNNGRLEEKPVSNDETGLVFDWFMHLLRLFLDSRPMAKMAALDMGFRLPLRTGTVIRKPDLGVVCNDNPQPLLPVDVSYHGVFDLCVEVLSDQESRDSVRDTLVKKDEYAAGGVPEYYILHRAPEQQAFLTRTAAGVYLPIAPQDGVIRSRVLPGLQFRVADLCRRPAHGTLRDDPVYAAFVLPDWRALEERAAAQAQALRQAEELAAALALALQQAEQRAQAAEQALARLQER</sequence>
<dbReference type="InterPro" id="IPR008538">
    <property type="entry name" value="Uma2"/>
</dbReference>
<dbReference type="InterPro" id="IPR011335">
    <property type="entry name" value="Restrct_endonuc-II-like"/>
</dbReference>